<dbReference type="Proteomes" id="UP000030826">
    <property type="component" value="Unassembled WGS sequence"/>
</dbReference>
<dbReference type="InterPro" id="IPR005511">
    <property type="entry name" value="SMP-30"/>
</dbReference>
<dbReference type="STRING" id="370622.LA66_08600"/>
<feature type="binding site" evidence="3">
    <location>
        <position position="100"/>
    </location>
    <ligand>
        <name>substrate</name>
    </ligand>
</feature>
<evidence type="ECO:0000256" key="3">
    <source>
        <dbReference type="PIRSR" id="PIRSR605511-2"/>
    </source>
</evidence>
<dbReference type="PANTHER" id="PTHR10907:SF47">
    <property type="entry name" value="REGUCALCIN"/>
    <property type="match status" value="1"/>
</dbReference>
<evidence type="ECO:0000313" key="5">
    <source>
        <dbReference type="EMBL" id="KHJ54643.1"/>
    </source>
</evidence>
<feature type="binding site" evidence="3">
    <location>
        <position position="197"/>
    </location>
    <ligand>
        <name>a divalent metal cation</name>
        <dbReference type="ChEBI" id="CHEBI:60240"/>
    </ligand>
</feature>
<sequence>MESSVTILSDVHCHLGEGVAWLPQAQRVCWFDIVEKALFEHRLDDGRTVRHSLPFMASVIAEIDGERQLVAADEGLFVRSSADGAFERLLPLEADKPANRSNDGRVHQSGALWIGTMGRNAEKGAGAVYWYAGGRAVRLFADITIPNAICFSPDGGTAYFVDSDVGELMRVAVNPDTGLPVGAPTVLRRHEGQGALDGAVVDTDGAIWVAHWGGACVEAYSPAGDVVKRVSLPATNISCPGFVGDRLDRMVATSAWQGMGDARKAAEPAHGNTFLFDPGVRGLPWPAARPFA</sequence>
<dbReference type="SUPFAM" id="SSF63829">
    <property type="entry name" value="Calcium-dependent phosphotriesterase"/>
    <property type="match status" value="1"/>
</dbReference>
<gene>
    <name evidence="5" type="ORF">LA66_08600</name>
</gene>
<dbReference type="GO" id="GO:0005509">
    <property type="term" value="F:calcium ion binding"/>
    <property type="evidence" value="ECO:0007669"/>
    <property type="project" value="TreeGrafter"/>
</dbReference>
<evidence type="ECO:0000313" key="6">
    <source>
        <dbReference type="Proteomes" id="UP000030826"/>
    </source>
</evidence>
<keyword evidence="3" id="KW-0479">Metal-binding</keyword>
<dbReference type="InterPro" id="IPR013658">
    <property type="entry name" value="SGL"/>
</dbReference>
<name>A0A0B1Q1L9_9HYPH</name>
<dbReference type="PRINTS" id="PR01790">
    <property type="entry name" value="SMP30FAMILY"/>
</dbReference>
<accession>A0A0B1Q1L9</accession>
<evidence type="ECO:0000259" key="4">
    <source>
        <dbReference type="Pfam" id="PF08450"/>
    </source>
</evidence>
<comment type="caution">
    <text evidence="5">The sequence shown here is derived from an EMBL/GenBank/DDBJ whole genome shotgun (WGS) entry which is preliminary data.</text>
</comment>
<feature type="active site" description="Proton donor/acceptor" evidence="2">
    <location>
        <position position="197"/>
    </location>
</feature>
<evidence type="ECO:0000256" key="1">
    <source>
        <dbReference type="ARBA" id="ARBA00008853"/>
    </source>
</evidence>
<dbReference type="RefSeq" id="WP_039191414.1">
    <property type="nucleotide sequence ID" value="NZ_JRFJ01000002.1"/>
</dbReference>
<feature type="binding site" evidence="3">
    <location>
        <position position="147"/>
    </location>
    <ligand>
        <name>a divalent metal cation</name>
        <dbReference type="ChEBI" id="CHEBI:60240"/>
    </ligand>
</feature>
<dbReference type="OrthoDB" id="2633250at2"/>
<dbReference type="Pfam" id="PF08450">
    <property type="entry name" value="SGL"/>
    <property type="match status" value="1"/>
</dbReference>
<comment type="cofactor">
    <cofactor evidence="3">
        <name>Zn(2+)</name>
        <dbReference type="ChEBI" id="CHEBI:29105"/>
    </cofactor>
    <text evidence="3">Binds 1 divalent metal cation per subunit.</text>
</comment>
<feature type="domain" description="SMP-30/Gluconolactonase/LRE-like region" evidence="4">
    <location>
        <begin position="15"/>
        <end position="255"/>
    </location>
</feature>
<dbReference type="GO" id="GO:0019853">
    <property type="term" value="P:L-ascorbic acid biosynthetic process"/>
    <property type="evidence" value="ECO:0007669"/>
    <property type="project" value="TreeGrafter"/>
</dbReference>
<keyword evidence="3" id="KW-0862">Zinc</keyword>
<dbReference type="Gene3D" id="2.120.10.30">
    <property type="entry name" value="TolB, C-terminal domain"/>
    <property type="match status" value="1"/>
</dbReference>
<reference evidence="5 6" key="1">
    <citation type="submission" date="2014-09" db="EMBL/GenBank/DDBJ databases">
        <title>Isolation and characterization of Aurantimonas altamirensis ON-56566 from clinical sample following a dog bite.</title>
        <authorList>
            <person name="Eshaghi A."/>
            <person name="Li A."/>
            <person name="Shahinas D."/>
            <person name="Bahn P."/>
            <person name="Kus J.V."/>
            <person name="Patel S.N."/>
        </authorList>
    </citation>
    <scope>NUCLEOTIDE SEQUENCE [LARGE SCALE GENOMIC DNA]</scope>
    <source>
        <strain evidence="5 6">ON-56566</strain>
    </source>
</reference>
<feature type="binding site" evidence="3">
    <location>
        <position position="17"/>
    </location>
    <ligand>
        <name>a divalent metal cation</name>
        <dbReference type="ChEBI" id="CHEBI:60240"/>
    </ligand>
</feature>
<protein>
    <submittedName>
        <fullName evidence="5">Gluconolaconase</fullName>
    </submittedName>
</protein>
<dbReference type="InterPro" id="IPR011042">
    <property type="entry name" value="6-blade_b-propeller_TolB-like"/>
</dbReference>
<comment type="similarity">
    <text evidence="1">Belongs to the SMP-30/CGR1 family.</text>
</comment>
<dbReference type="GO" id="GO:0004341">
    <property type="term" value="F:gluconolactonase activity"/>
    <property type="evidence" value="ECO:0007669"/>
    <property type="project" value="TreeGrafter"/>
</dbReference>
<dbReference type="AlphaFoldDB" id="A0A0B1Q1L9"/>
<feature type="binding site" evidence="3">
    <location>
        <position position="102"/>
    </location>
    <ligand>
        <name>substrate</name>
    </ligand>
</feature>
<dbReference type="PANTHER" id="PTHR10907">
    <property type="entry name" value="REGUCALCIN"/>
    <property type="match status" value="1"/>
</dbReference>
<dbReference type="EMBL" id="JRFJ01000002">
    <property type="protein sequence ID" value="KHJ54643.1"/>
    <property type="molecule type" value="Genomic_DNA"/>
</dbReference>
<evidence type="ECO:0000256" key="2">
    <source>
        <dbReference type="PIRSR" id="PIRSR605511-1"/>
    </source>
</evidence>
<proteinExistence type="inferred from homology"/>
<organism evidence="5 6">
    <name type="scientific">Aureimonas altamirensis</name>
    <dbReference type="NCBI Taxonomy" id="370622"/>
    <lineage>
        <taxon>Bacteria</taxon>
        <taxon>Pseudomonadati</taxon>
        <taxon>Pseudomonadota</taxon>
        <taxon>Alphaproteobacteria</taxon>
        <taxon>Hyphomicrobiales</taxon>
        <taxon>Aurantimonadaceae</taxon>
        <taxon>Aureimonas</taxon>
    </lineage>
</organism>